<keyword evidence="2" id="KW-1133">Transmembrane helix</keyword>
<name>A0A7L5DHR4_9BACT</name>
<protein>
    <submittedName>
        <fullName evidence="3">Uncharacterized protein</fullName>
    </submittedName>
</protein>
<evidence type="ECO:0000256" key="1">
    <source>
        <dbReference type="SAM" id="MobiDB-lite"/>
    </source>
</evidence>
<feature type="region of interest" description="Disordered" evidence="1">
    <location>
        <begin position="146"/>
        <end position="168"/>
    </location>
</feature>
<dbReference type="KEGG" id="srho:HH216_05125"/>
<dbReference type="RefSeq" id="WP_169549820.1">
    <property type="nucleotide sequence ID" value="NZ_CP051677.1"/>
</dbReference>
<keyword evidence="2" id="KW-0472">Membrane</keyword>
<evidence type="ECO:0000256" key="2">
    <source>
        <dbReference type="SAM" id="Phobius"/>
    </source>
</evidence>
<reference evidence="3 4" key="1">
    <citation type="submission" date="2020-04" db="EMBL/GenBank/DDBJ databases">
        <title>Genome sequencing of novel species.</title>
        <authorList>
            <person name="Heo J."/>
            <person name="Kim S.-J."/>
            <person name="Kim J.-S."/>
            <person name="Hong S.-B."/>
            <person name="Kwon S.-W."/>
        </authorList>
    </citation>
    <scope>NUCLEOTIDE SEQUENCE [LARGE SCALE GENOMIC DNA]</scope>
    <source>
        <strain evidence="3 4">CJU-R4</strain>
    </source>
</reference>
<sequence length="168" mass="18340">MEDSKVPFSDTTERRAQLIAATERFKSSISESVDDIRGDASEVGKTAAFVAGVSLAVYLVVNAILPKSAEYRYAEKYGEPDEDDYDEYGELIAPAGKRKKEAQKTGALSGMVSGLLTTVVTNLARQQLTSFVERIRDNNALTSTAKTASGRQYQTKTPSEYTDYSTNS</sequence>
<keyword evidence="4" id="KW-1185">Reference proteome</keyword>
<dbReference type="EMBL" id="CP051677">
    <property type="protein sequence ID" value="QJD77876.1"/>
    <property type="molecule type" value="Genomic_DNA"/>
</dbReference>
<evidence type="ECO:0000313" key="4">
    <source>
        <dbReference type="Proteomes" id="UP000501128"/>
    </source>
</evidence>
<feature type="transmembrane region" description="Helical" evidence="2">
    <location>
        <begin position="47"/>
        <end position="65"/>
    </location>
</feature>
<organism evidence="3 4">
    <name type="scientific">Spirosoma rhododendri</name>
    <dbReference type="NCBI Taxonomy" id="2728024"/>
    <lineage>
        <taxon>Bacteria</taxon>
        <taxon>Pseudomonadati</taxon>
        <taxon>Bacteroidota</taxon>
        <taxon>Cytophagia</taxon>
        <taxon>Cytophagales</taxon>
        <taxon>Cytophagaceae</taxon>
        <taxon>Spirosoma</taxon>
    </lineage>
</organism>
<evidence type="ECO:0000313" key="3">
    <source>
        <dbReference type="EMBL" id="QJD77876.1"/>
    </source>
</evidence>
<accession>A0A7L5DHR4</accession>
<proteinExistence type="predicted"/>
<dbReference type="AlphaFoldDB" id="A0A7L5DHR4"/>
<keyword evidence="2" id="KW-0812">Transmembrane</keyword>
<dbReference type="Proteomes" id="UP000501128">
    <property type="component" value="Chromosome"/>
</dbReference>
<gene>
    <name evidence="3" type="ORF">HH216_05125</name>
</gene>